<dbReference type="EMBL" id="ARXU01000003">
    <property type="protein sequence ID" value="KGD61883.1"/>
    <property type="molecule type" value="Genomic_DNA"/>
</dbReference>
<evidence type="ECO:0000313" key="1">
    <source>
        <dbReference type="EMBL" id="KGD61883.1"/>
    </source>
</evidence>
<gene>
    <name evidence="1" type="ORF">T9A_01092</name>
</gene>
<keyword evidence="2" id="KW-1185">Reference proteome</keyword>
<comment type="caution">
    <text evidence="1">The sequence shown here is derived from an EMBL/GenBank/DDBJ whole genome shotgun (WGS) entry which is preliminary data.</text>
</comment>
<sequence>MRPIILFIANAVLPKTALPDSSFLTLYARWITMLQMRYFSRESGLDESPATNEIIVCIRQLQDAVKMTR</sequence>
<proteinExistence type="predicted"/>
<organism evidence="1 2">
    <name type="scientific">Alcanivorax jadensis T9</name>
    <dbReference type="NCBI Taxonomy" id="1177181"/>
    <lineage>
        <taxon>Bacteria</taxon>
        <taxon>Pseudomonadati</taxon>
        <taxon>Pseudomonadota</taxon>
        <taxon>Gammaproteobacteria</taxon>
        <taxon>Oceanospirillales</taxon>
        <taxon>Alcanivoracaceae</taxon>
        <taxon>Alcanivorax</taxon>
    </lineage>
</organism>
<protein>
    <submittedName>
        <fullName evidence="1">Uncharacterized protein</fullName>
    </submittedName>
</protein>
<reference evidence="1 2" key="1">
    <citation type="submission" date="2012-09" db="EMBL/GenBank/DDBJ databases">
        <title>Genome Sequence of alkane-degrading Bacterium Alcanivorax jadensis T9.</title>
        <authorList>
            <person name="Lai Q."/>
            <person name="Shao Z."/>
        </authorList>
    </citation>
    <scope>NUCLEOTIDE SEQUENCE [LARGE SCALE GENOMIC DNA]</scope>
    <source>
        <strain evidence="1 2">T9</strain>
    </source>
</reference>
<accession>A0ABR4WEL5</accession>
<evidence type="ECO:0000313" key="2">
    <source>
        <dbReference type="Proteomes" id="UP000029443"/>
    </source>
</evidence>
<name>A0ABR4WEL5_9GAMM</name>
<dbReference type="Proteomes" id="UP000029443">
    <property type="component" value="Unassembled WGS sequence"/>
</dbReference>